<feature type="binding site" evidence="5">
    <location>
        <position position="139"/>
    </location>
    <ligand>
        <name>S-adenosyl-L-methionine</name>
        <dbReference type="ChEBI" id="CHEBI:59789"/>
    </ligand>
</feature>
<keyword evidence="5" id="KW-0698">rRNA processing</keyword>
<keyword evidence="7" id="KW-1185">Reference proteome</keyword>
<dbReference type="GO" id="GO:0005737">
    <property type="term" value="C:cytoplasm"/>
    <property type="evidence" value="ECO:0007669"/>
    <property type="project" value="UniProtKB-SubCell"/>
</dbReference>
<dbReference type="InterPro" id="IPR029028">
    <property type="entry name" value="Alpha/beta_knot_MTases"/>
</dbReference>
<dbReference type="PIRSF" id="PIRSF004505">
    <property type="entry name" value="MT_bac"/>
    <property type="match status" value="1"/>
</dbReference>
<dbReference type="NCBIfam" id="NF000984">
    <property type="entry name" value="PRK00103.1-1"/>
    <property type="match status" value="1"/>
</dbReference>
<feature type="binding site" evidence="5">
    <location>
        <begin position="158"/>
        <end position="163"/>
    </location>
    <ligand>
        <name>S-adenosyl-L-methionine</name>
        <dbReference type="ChEBI" id="CHEBI:59789"/>
    </ligand>
</feature>
<keyword evidence="5" id="KW-0963">Cytoplasm</keyword>
<dbReference type="CDD" id="cd18081">
    <property type="entry name" value="RlmH-like"/>
    <property type="match status" value="1"/>
</dbReference>
<keyword evidence="2 5" id="KW-0808">Transferase</keyword>
<dbReference type="EMBL" id="AFOC01000016">
    <property type="protein sequence ID" value="EGV52105.1"/>
    <property type="molecule type" value="Genomic_DNA"/>
</dbReference>
<feature type="binding site" evidence="5">
    <location>
        <position position="108"/>
    </location>
    <ligand>
        <name>S-adenosyl-L-methionine</name>
        <dbReference type="ChEBI" id="CHEBI:59789"/>
    </ligand>
</feature>
<dbReference type="Proteomes" id="UP000004491">
    <property type="component" value="Unassembled WGS sequence"/>
</dbReference>
<proteinExistence type="inferred from homology"/>
<comment type="function">
    <text evidence="5">Specifically methylates the pseudouridine at position 1915 (m3Psi1915) in 23S rRNA.</text>
</comment>
<comment type="caution">
    <text evidence="6">The sequence shown here is derived from an EMBL/GenBank/DDBJ whole genome shotgun (WGS) entry which is preliminary data.</text>
</comment>
<evidence type="ECO:0000256" key="2">
    <source>
        <dbReference type="ARBA" id="ARBA00022679"/>
    </source>
</evidence>
<comment type="subcellular location">
    <subcellularLocation>
        <location evidence="5">Cytoplasm</location>
    </subcellularLocation>
</comment>
<name>G2DB82_9GAMM</name>
<dbReference type="PATRIC" id="fig|1048808.3.peg.840"/>
<keyword evidence="1 5" id="KW-0489">Methyltransferase</keyword>
<dbReference type="Pfam" id="PF02590">
    <property type="entry name" value="SPOUT_MTase"/>
    <property type="match status" value="1"/>
</dbReference>
<evidence type="ECO:0000256" key="4">
    <source>
        <dbReference type="ARBA" id="ARBA00038303"/>
    </source>
</evidence>
<dbReference type="NCBIfam" id="TIGR00246">
    <property type="entry name" value="tRNA_RlmH_YbeA"/>
    <property type="match status" value="1"/>
</dbReference>
<gene>
    <name evidence="5 6" type="primary">rlmH</name>
    <name evidence="6" type="ORF">Rifp1Sym_ap00120</name>
</gene>
<evidence type="ECO:0000313" key="7">
    <source>
        <dbReference type="Proteomes" id="UP000004491"/>
    </source>
</evidence>
<comment type="catalytic activity">
    <reaction evidence="5">
        <text>pseudouridine(1915) in 23S rRNA + S-adenosyl-L-methionine = N(3)-methylpseudouridine(1915) in 23S rRNA + S-adenosyl-L-homocysteine + H(+)</text>
        <dbReference type="Rhea" id="RHEA:42752"/>
        <dbReference type="Rhea" id="RHEA-COMP:10221"/>
        <dbReference type="Rhea" id="RHEA-COMP:10222"/>
        <dbReference type="ChEBI" id="CHEBI:15378"/>
        <dbReference type="ChEBI" id="CHEBI:57856"/>
        <dbReference type="ChEBI" id="CHEBI:59789"/>
        <dbReference type="ChEBI" id="CHEBI:65314"/>
        <dbReference type="ChEBI" id="CHEBI:74486"/>
        <dbReference type="EC" id="2.1.1.177"/>
    </reaction>
</comment>
<comment type="similarity">
    <text evidence="4 5">Belongs to the RNA methyltransferase RlmH family.</text>
</comment>
<evidence type="ECO:0000256" key="3">
    <source>
        <dbReference type="ARBA" id="ARBA00022691"/>
    </source>
</evidence>
<accession>G2DB82</accession>
<dbReference type="PANTHER" id="PTHR33603">
    <property type="entry name" value="METHYLTRANSFERASE"/>
    <property type="match status" value="1"/>
</dbReference>
<keyword evidence="3 5" id="KW-0949">S-adenosyl-L-methionine</keyword>
<evidence type="ECO:0000313" key="6">
    <source>
        <dbReference type="EMBL" id="EGV52105.1"/>
    </source>
</evidence>
<dbReference type="EC" id="2.1.1.177" evidence="5"/>
<organism evidence="6 7">
    <name type="scientific">endosymbiont of Riftia pachyptila</name>
    <name type="common">vent Ph05</name>
    <dbReference type="NCBI Taxonomy" id="1048808"/>
    <lineage>
        <taxon>Bacteria</taxon>
        <taxon>Pseudomonadati</taxon>
        <taxon>Pseudomonadota</taxon>
        <taxon>Gammaproteobacteria</taxon>
        <taxon>sulfur-oxidizing symbionts</taxon>
    </lineage>
</organism>
<dbReference type="GO" id="GO:0070038">
    <property type="term" value="F:rRNA (pseudouridine-N3-)-methyltransferase activity"/>
    <property type="evidence" value="ECO:0007669"/>
    <property type="project" value="UniProtKB-UniRule"/>
</dbReference>
<dbReference type="AlphaFoldDB" id="G2DB82"/>
<dbReference type="Gene3D" id="3.40.1280.10">
    <property type="match status" value="1"/>
</dbReference>
<sequence>MRPVLAVSLPFQGFGAENGQKLRIKASNSNRIGSAMNIYLIAVGNRMPRWVDEGYQEYARRLPGECALKLVEIAPGHRGKGADIRRTLRDEGERMLKAIPKGCRVVALEVGGRSWSTEALSQQMERWMADGRDLALLVGGPEGLAPACQACAEQRWSLSALTLPHPLVRVLLAEQLYRGWSLLRNHPYHRA</sequence>
<protein>
    <recommendedName>
        <fullName evidence="5">Ribosomal RNA large subunit methyltransferase H</fullName>
        <ecNumber evidence="5">2.1.1.177</ecNumber>
    </recommendedName>
    <alternativeName>
        <fullName evidence="5">23S rRNA (pseudouridine1915-N3)-methyltransferase</fullName>
    </alternativeName>
    <alternativeName>
        <fullName evidence="5">23S rRNA m3Psi1915 methyltransferase</fullName>
    </alternativeName>
    <alternativeName>
        <fullName evidence="5">rRNA (pseudouridine-N3-)-methyltransferase RlmH</fullName>
    </alternativeName>
</protein>
<reference evidence="6" key="1">
    <citation type="journal article" date="2011" name="ISME J.">
        <title>The endosymbionts of the deep-sea tubeworms Riftia pachyptila and Tevnia jerichonana share an identical physiology as revealed by proteogenomic analyses.</title>
        <authorList>
            <person name="Gardebrecht A."/>
            <person name="Markert S."/>
            <person name="Felbeck H."/>
            <person name="Thuermer A."/>
            <person name="Albrecht D."/>
            <person name="Wollherr A."/>
            <person name="Kabisch J."/>
            <person name="Lehmann R."/>
            <person name="Daniel R."/>
            <person name="Liesegang H."/>
            <person name="Hecker M."/>
            <person name="Sievert S.M."/>
            <person name="Schweder T."/>
        </authorList>
    </citation>
    <scope>NUCLEOTIDE SEQUENCE [LARGE SCALE GENOMIC DNA]</scope>
</reference>
<dbReference type="InterPro" id="IPR003742">
    <property type="entry name" value="RlmH-like"/>
</dbReference>
<dbReference type="PANTHER" id="PTHR33603:SF1">
    <property type="entry name" value="RIBOSOMAL RNA LARGE SUBUNIT METHYLTRANSFERASE H"/>
    <property type="match status" value="1"/>
</dbReference>
<evidence type="ECO:0000256" key="1">
    <source>
        <dbReference type="ARBA" id="ARBA00022603"/>
    </source>
</evidence>
<dbReference type="NCBIfam" id="NF000986">
    <property type="entry name" value="PRK00103.1-4"/>
    <property type="match status" value="1"/>
</dbReference>
<dbReference type="HAMAP" id="MF_00658">
    <property type="entry name" value="23SrRNA_methyltr_H"/>
    <property type="match status" value="1"/>
</dbReference>
<dbReference type="InterPro" id="IPR029026">
    <property type="entry name" value="tRNA_m1G_MTases_N"/>
</dbReference>
<evidence type="ECO:0000256" key="5">
    <source>
        <dbReference type="HAMAP-Rule" id="MF_00658"/>
    </source>
</evidence>
<dbReference type="SUPFAM" id="SSF75217">
    <property type="entry name" value="alpha/beta knot"/>
    <property type="match status" value="1"/>
</dbReference>
<comment type="subunit">
    <text evidence="5">Homodimer.</text>
</comment>